<dbReference type="InterPro" id="IPR039883">
    <property type="entry name" value="Fcf2/DNTTIP2"/>
</dbReference>
<dbReference type="PANTHER" id="PTHR21686">
    <property type="entry name" value="DEOXYNUCLEOTIDYLTRANSFERASE TERMINAL-INTERACTING PROTEIN 2"/>
    <property type="match status" value="1"/>
</dbReference>
<organism evidence="5 6">
    <name type="scientific">Paraphaeosphaeria sporulosa</name>
    <dbReference type="NCBI Taxonomy" id="1460663"/>
    <lineage>
        <taxon>Eukaryota</taxon>
        <taxon>Fungi</taxon>
        <taxon>Dikarya</taxon>
        <taxon>Ascomycota</taxon>
        <taxon>Pezizomycotina</taxon>
        <taxon>Dothideomycetes</taxon>
        <taxon>Pleosporomycetidae</taxon>
        <taxon>Pleosporales</taxon>
        <taxon>Massarineae</taxon>
        <taxon>Didymosphaeriaceae</taxon>
        <taxon>Paraphaeosphaeria</taxon>
    </lineage>
</organism>
<name>A0A177CEB3_9PLEO</name>
<dbReference type="InParanoid" id="A0A177CEB3"/>
<feature type="region of interest" description="Disordered" evidence="3">
    <location>
        <begin position="39"/>
        <end position="59"/>
    </location>
</feature>
<dbReference type="Proteomes" id="UP000077069">
    <property type="component" value="Unassembled WGS sequence"/>
</dbReference>
<dbReference type="GO" id="GO:0005730">
    <property type="term" value="C:nucleolus"/>
    <property type="evidence" value="ECO:0007669"/>
    <property type="project" value="UniProtKB-SubCell"/>
</dbReference>
<dbReference type="GeneID" id="28770678"/>
<feature type="region of interest" description="Disordered" evidence="3">
    <location>
        <begin position="1"/>
        <end position="24"/>
    </location>
</feature>
<evidence type="ECO:0000259" key="4">
    <source>
        <dbReference type="Pfam" id="PF08698"/>
    </source>
</evidence>
<dbReference type="GO" id="GO:0003723">
    <property type="term" value="F:RNA binding"/>
    <property type="evidence" value="ECO:0007669"/>
    <property type="project" value="TreeGrafter"/>
</dbReference>
<sequence length="235" mass="26573">MADMASLPAHPPQMEDDTDEELTDEQVRELLAEAAERMRVKASQPSNDAPFTLPKLNPGHIADTYSTTHGAITKLDASKLLPKKDQVLANGIKKIEDPVQLKKQKAEEKKATAGSDWFNLPRTEMTPELRRDLQLLKMRNVLDPKRHYKKSDSKSDVPAFSQIGTIIEGPTEFYSGRIAKKDRHQTLVEEVLAQEDQSGKFKSKYQNIIKSKTSGKKAFYKALQDKRRKGKVFKP</sequence>
<accession>A0A177CEB3</accession>
<evidence type="ECO:0000256" key="2">
    <source>
        <dbReference type="ARBA" id="ARBA00023242"/>
    </source>
</evidence>
<dbReference type="STRING" id="1460663.A0A177CEB3"/>
<evidence type="ECO:0000313" key="5">
    <source>
        <dbReference type="EMBL" id="OAG05551.1"/>
    </source>
</evidence>
<dbReference type="Pfam" id="PF08698">
    <property type="entry name" value="Fcf2"/>
    <property type="match status" value="1"/>
</dbReference>
<evidence type="ECO:0000256" key="3">
    <source>
        <dbReference type="SAM" id="MobiDB-lite"/>
    </source>
</evidence>
<proteinExistence type="predicted"/>
<evidence type="ECO:0000256" key="1">
    <source>
        <dbReference type="ARBA" id="ARBA00004604"/>
    </source>
</evidence>
<dbReference type="EMBL" id="KV441552">
    <property type="protein sequence ID" value="OAG05551.1"/>
    <property type="molecule type" value="Genomic_DNA"/>
</dbReference>
<reference evidence="5 6" key="1">
    <citation type="submission" date="2016-05" db="EMBL/GenBank/DDBJ databases">
        <title>Comparative analysis of secretome profiles of manganese(II)-oxidizing ascomycete fungi.</title>
        <authorList>
            <consortium name="DOE Joint Genome Institute"/>
            <person name="Zeiner C.A."/>
            <person name="Purvine S.O."/>
            <person name="Zink E.M."/>
            <person name="Wu S."/>
            <person name="Pasa-Tolic L."/>
            <person name="Chaput D.L."/>
            <person name="Haridas S."/>
            <person name="Grigoriev I.V."/>
            <person name="Santelli C.M."/>
            <person name="Hansel C.M."/>
        </authorList>
    </citation>
    <scope>NUCLEOTIDE SEQUENCE [LARGE SCALE GENOMIC DNA]</scope>
    <source>
        <strain evidence="5 6">AP3s5-JAC2a</strain>
    </source>
</reference>
<comment type="subcellular location">
    <subcellularLocation>
        <location evidence="1">Nucleus</location>
        <location evidence="1">Nucleolus</location>
    </subcellularLocation>
</comment>
<keyword evidence="6" id="KW-1185">Reference proteome</keyword>
<protein>
    <submittedName>
        <fullName evidence="5">Fcf2-domain-containing protein</fullName>
    </submittedName>
</protein>
<dbReference type="GO" id="GO:0006396">
    <property type="term" value="P:RNA processing"/>
    <property type="evidence" value="ECO:0007669"/>
    <property type="project" value="TreeGrafter"/>
</dbReference>
<dbReference type="OrthoDB" id="427886at2759"/>
<dbReference type="RefSeq" id="XP_018035916.1">
    <property type="nucleotide sequence ID" value="XM_018187192.1"/>
</dbReference>
<dbReference type="PANTHER" id="PTHR21686:SF12">
    <property type="entry name" value="DEOXYNUCLEOTIDYLTRANSFERASE TERMINAL-INTERACTING PROTEIN 2"/>
    <property type="match status" value="1"/>
</dbReference>
<keyword evidence="2" id="KW-0539">Nucleus</keyword>
<dbReference type="FunCoup" id="A0A177CEB3">
    <property type="interactions" value="352"/>
</dbReference>
<dbReference type="AlphaFoldDB" id="A0A177CEB3"/>
<dbReference type="InterPro" id="IPR014810">
    <property type="entry name" value="Fcf2_C"/>
</dbReference>
<gene>
    <name evidence="5" type="ORF">CC84DRAFT_725094</name>
</gene>
<feature type="compositionally biased region" description="Acidic residues" evidence="3">
    <location>
        <begin position="14"/>
        <end position="24"/>
    </location>
</feature>
<evidence type="ECO:0000313" key="6">
    <source>
        <dbReference type="Proteomes" id="UP000077069"/>
    </source>
</evidence>
<feature type="domain" description="Fcf2 pre-rRNA processing C-terminal" evidence="4">
    <location>
        <begin position="109"/>
        <end position="204"/>
    </location>
</feature>